<organism evidence="1 2">
    <name type="scientific">Metabacillus sediminis</name>
    <dbReference type="NCBI Taxonomy" id="3117746"/>
    <lineage>
        <taxon>Bacteria</taxon>
        <taxon>Bacillati</taxon>
        <taxon>Bacillota</taxon>
        <taxon>Bacilli</taxon>
        <taxon>Bacillales</taxon>
        <taxon>Bacillaceae</taxon>
        <taxon>Metabacillus</taxon>
    </lineage>
</organism>
<dbReference type="RefSeq" id="WP_338781617.1">
    <property type="nucleotide sequence ID" value="NZ_CP147407.1"/>
</dbReference>
<dbReference type="InterPro" id="IPR029068">
    <property type="entry name" value="Glyas_Bleomycin-R_OHBP_Dase"/>
</dbReference>
<sequence>MLFHYHYWTPYLEETEKFYTELGFTVHQRIGRLNGSFQSFNPPLVWEDFRENPPLFRIIEMKKGNINVTVGYGKKVMFDHIGFFVSKEEHGIVCEKARNLGWKVEEDERRTFISTPYGFRIELQTHPDVLAAGDAAIEKMILSIRKEGLEKDLHRLFNRDVRVFSVLDEEINVQQVVINGIVFVKDPNGVSIWSI</sequence>
<proteinExistence type="predicted"/>
<dbReference type="Proteomes" id="UP001377337">
    <property type="component" value="Chromosome"/>
</dbReference>
<evidence type="ECO:0008006" key="3">
    <source>
        <dbReference type="Google" id="ProtNLM"/>
    </source>
</evidence>
<keyword evidence="2" id="KW-1185">Reference proteome</keyword>
<name>A0ABZ2NL18_9BACI</name>
<accession>A0ABZ2NL18</accession>
<reference evidence="1 2" key="1">
    <citation type="submission" date="2024-02" db="EMBL/GenBank/DDBJ databases">
        <title>Seven novel Bacillus-like species.</title>
        <authorList>
            <person name="Liu G."/>
        </authorList>
    </citation>
    <scope>NUCLEOTIDE SEQUENCE [LARGE SCALE GENOMIC DNA]</scope>
    <source>
        <strain evidence="1 2">FJAT-52054</strain>
    </source>
</reference>
<evidence type="ECO:0000313" key="1">
    <source>
        <dbReference type="EMBL" id="WXB98523.1"/>
    </source>
</evidence>
<evidence type="ECO:0000313" key="2">
    <source>
        <dbReference type="Proteomes" id="UP001377337"/>
    </source>
</evidence>
<dbReference type="SUPFAM" id="SSF54593">
    <property type="entry name" value="Glyoxalase/Bleomycin resistance protein/Dihydroxybiphenyl dioxygenase"/>
    <property type="match status" value="1"/>
</dbReference>
<dbReference type="EMBL" id="CP147407">
    <property type="protein sequence ID" value="WXB98523.1"/>
    <property type="molecule type" value="Genomic_DNA"/>
</dbReference>
<gene>
    <name evidence="1" type="ORF">WCV65_08635</name>
</gene>
<protein>
    <recommendedName>
        <fullName evidence="3">VOC domain-containing protein</fullName>
    </recommendedName>
</protein>
<dbReference type="Gene3D" id="3.10.180.10">
    <property type="entry name" value="2,3-Dihydroxybiphenyl 1,2-Dioxygenase, domain 1"/>
    <property type="match status" value="1"/>
</dbReference>